<keyword evidence="1" id="KW-0472">Membrane</keyword>
<dbReference type="InterPro" id="IPR012902">
    <property type="entry name" value="N_methyl_site"/>
</dbReference>
<dbReference type="NCBIfam" id="TIGR02523">
    <property type="entry name" value="type_IV_pilV"/>
    <property type="match status" value="1"/>
</dbReference>
<dbReference type="KEGG" id="por:APT59_17910"/>
<evidence type="ECO:0000313" key="4">
    <source>
        <dbReference type="Proteomes" id="UP000064137"/>
    </source>
</evidence>
<reference evidence="3 4" key="1">
    <citation type="submission" date="2016-01" db="EMBL/GenBank/DDBJ databases">
        <title>Annotation of Pseudomonas oryzihabitans USDA-ARS-USMARC-56511.</title>
        <authorList>
            <person name="Harhay G.P."/>
            <person name="Harhay D.M."/>
            <person name="Smith T.P.L."/>
            <person name="Bono J.L."/>
            <person name="Heaton M.P."/>
            <person name="Clawson M.L."/>
            <person name="Chitko-Mckown C.G."/>
            <person name="Capik S.F."/>
            <person name="DeDonder K.D."/>
            <person name="Apley M.D."/>
            <person name="Lubbers B.V."/>
            <person name="White B.J."/>
            <person name="Larson R.L."/>
        </authorList>
    </citation>
    <scope>NUCLEOTIDE SEQUENCE [LARGE SCALE GENOMIC DNA]</scope>
    <source>
        <strain evidence="3 4">USDA-ARS-USMARC-56511</strain>
    </source>
</reference>
<evidence type="ECO:0000259" key="2">
    <source>
        <dbReference type="Pfam" id="PF22150"/>
    </source>
</evidence>
<dbReference type="InterPro" id="IPR013362">
    <property type="entry name" value="Pilus_4_PilV"/>
</dbReference>
<evidence type="ECO:0000256" key="1">
    <source>
        <dbReference type="SAM" id="Phobius"/>
    </source>
</evidence>
<protein>
    <submittedName>
        <fullName evidence="3">Type IV pilus modification protein PilV</fullName>
    </submittedName>
</protein>
<proteinExistence type="predicted"/>
<keyword evidence="1" id="KW-1133">Transmembrane helix</keyword>
<dbReference type="RefSeq" id="WP_059316096.1">
    <property type="nucleotide sequence ID" value="NZ_CP013987.1"/>
</dbReference>
<dbReference type="Proteomes" id="UP000064137">
    <property type="component" value="Chromosome"/>
</dbReference>
<feature type="transmembrane region" description="Helical" evidence="1">
    <location>
        <begin position="12"/>
        <end position="32"/>
    </location>
</feature>
<sequence>MSGRKGQTGATLIEVLVAMLILAIGLLGLAGLQTVSVQSNQGAYYRSQATILANDIVDRMRANRVAALANRSSYSVDFPASKSDNALSGSAAQQDVNGWLNALALSLPQGTGSLSLDSSNAVIVTICWNDRRAAIKSAQAAAPTSDSCSSPASSNSSFELFTYRTQL</sequence>
<evidence type="ECO:0000313" key="3">
    <source>
        <dbReference type="EMBL" id="ALZ85982.1"/>
    </source>
</evidence>
<name>A0A0U4P6J1_9PSED</name>
<dbReference type="InterPro" id="IPR054402">
    <property type="entry name" value="Tt1218-like_dom"/>
</dbReference>
<keyword evidence="1" id="KW-0812">Transmembrane</keyword>
<feature type="domain" description="Type IV pilin Tt1218-like" evidence="2">
    <location>
        <begin position="32"/>
        <end position="67"/>
    </location>
</feature>
<gene>
    <name evidence="3" type="ORF">APT59_17910</name>
</gene>
<dbReference type="Pfam" id="PF22150">
    <property type="entry name" value="Tt1218-like"/>
    <property type="match status" value="1"/>
</dbReference>
<dbReference type="OrthoDB" id="8547299at2"/>
<organism evidence="3 4">
    <name type="scientific">Pseudomonas oryzihabitans</name>
    <dbReference type="NCBI Taxonomy" id="47885"/>
    <lineage>
        <taxon>Bacteria</taxon>
        <taxon>Pseudomonadati</taxon>
        <taxon>Pseudomonadota</taxon>
        <taxon>Gammaproteobacteria</taxon>
        <taxon>Pseudomonadales</taxon>
        <taxon>Pseudomonadaceae</taxon>
        <taxon>Pseudomonas</taxon>
    </lineage>
</organism>
<dbReference type="NCBIfam" id="TIGR02532">
    <property type="entry name" value="IV_pilin_GFxxxE"/>
    <property type="match status" value="1"/>
</dbReference>
<accession>A0A0U4P6J1</accession>
<dbReference type="Pfam" id="PF07963">
    <property type="entry name" value="N_methyl"/>
    <property type="match status" value="1"/>
</dbReference>
<dbReference type="AlphaFoldDB" id="A0A0U4P6J1"/>
<dbReference type="EMBL" id="CP013987">
    <property type="protein sequence ID" value="ALZ85982.1"/>
    <property type="molecule type" value="Genomic_DNA"/>
</dbReference>